<dbReference type="EMBL" id="JASJEU010000012">
    <property type="protein sequence ID" value="MDJ1650301.1"/>
    <property type="molecule type" value="Genomic_DNA"/>
</dbReference>
<dbReference type="Proteomes" id="UP001232750">
    <property type="component" value="Unassembled WGS sequence"/>
</dbReference>
<gene>
    <name evidence="1" type="ORF">QNJ86_05780</name>
</gene>
<evidence type="ECO:0008006" key="3">
    <source>
        <dbReference type="Google" id="ProtNLM"/>
    </source>
</evidence>
<dbReference type="RefSeq" id="WP_283831654.1">
    <property type="nucleotide sequence ID" value="NZ_JASJEU010000012.1"/>
</dbReference>
<organism evidence="1 2">
    <name type="scientific">Gordonibacter faecis</name>
    <dbReference type="NCBI Taxonomy" id="3047475"/>
    <lineage>
        <taxon>Bacteria</taxon>
        <taxon>Bacillati</taxon>
        <taxon>Actinomycetota</taxon>
        <taxon>Coriobacteriia</taxon>
        <taxon>Eggerthellales</taxon>
        <taxon>Eggerthellaceae</taxon>
        <taxon>Gordonibacter</taxon>
    </lineage>
</organism>
<keyword evidence="2" id="KW-1185">Reference proteome</keyword>
<protein>
    <recommendedName>
        <fullName evidence="3">Abortive phage infection protein</fullName>
    </recommendedName>
</protein>
<sequence>MKPSVEQRIEDILRGNGGVLVASEVIEQGVPRNAVYQFVKDRGLEKVSPGIFLDENEFPDELYLLQARYPKVVYSHNTALYLHDMAERESVPITLTVDSGYNVGSLADSGARIFYVKPEWYGIGVCDMESPGGHAVRVYDRERTLIDIIRRKAALDPAAYAYALKRYAASREKNPARLGHYAQKMGVEAQVQRAMEVLL</sequence>
<accession>A0ABT7DL90</accession>
<evidence type="ECO:0000313" key="2">
    <source>
        <dbReference type="Proteomes" id="UP001232750"/>
    </source>
</evidence>
<comment type="caution">
    <text evidence="1">The sequence shown here is derived from an EMBL/GenBank/DDBJ whole genome shotgun (WGS) entry which is preliminary data.</text>
</comment>
<reference evidence="1 2" key="1">
    <citation type="submission" date="2023-05" db="EMBL/GenBank/DDBJ databases">
        <title>Gordonibacter KGMB12511T sp. nov., isolated from faeces of healthy Korean.</title>
        <authorList>
            <person name="Kim H.S."/>
            <person name="Kim J.-S."/>
            <person name="Suh M.K."/>
            <person name="Eom M.K."/>
            <person name="Do H.E."/>
            <person name="Lee J.-S."/>
        </authorList>
    </citation>
    <scope>NUCLEOTIDE SEQUENCE [LARGE SCALE GENOMIC DNA]</scope>
    <source>
        <strain evidence="1 2">KGMB12511</strain>
    </source>
</reference>
<proteinExistence type="predicted"/>
<name>A0ABT7DL90_9ACTN</name>
<evidence type="ECO:0000313" key="1">
    <source>
        <dbReference type="EMBL" id="MDJ1650301.1"/>
    </source>
</evidence>